<dbReference type="Pfam" id="PF01370">
    <property type="entry name" value="Epimerase"/>
    <property type="match status" value="1"/>
</dbReference>
<organism evidence="4 5">
    <name type="scientific">Crotalaria pallida</name>
    <name type="common">Smooth rattlebox</name>
    <name type="synonym">Crotalaria striata</name>
    <dbReference type="NCBI Taxonomy" id="3830"/>
    <lineage>
        <taxon>Eukaryota</taxon>
        <taxon>Viridiplantae</taxon>
        <taxon>Streptophyta</taxon>
        <taxon>Embryophyta</taxon>
        <taxon>Tracheophyta</taxon>
        <taxon>Spermatophyta</taxon>
        <taxon>Magnoliopsida</taxon>
        <taxon>eudicotyledons</taxon>
        <taxon>Gunneridae</taxon>
        <taxon>Pentapetalae</taxon>
        <taxon>rosids</taxon>
        <taxon>fabids</taxon>
        <taxon>Fabales</taxon>
        <taxon>Fabaceae</taxon>
        <taxon>Papilionoideae</taxon>
        <taxon>50 kb inversion clade</taxon>
        <taxon>genistoids sensu lato</taxon>
        <taxon>core genistoids</taxon>
        <taxon>Crotalarieae</taxon>
        <taxon>Crotalaria</taxon>
    </lineage>
</organism>
<name>A0AAN9EFJ3_CROPI</name>
<gene>
    <name evidence="4" type="ORF">RIF29_29455</name>
</gene>
<evidence type="ECO:0000256" key="1">
    <source>
        <dbReference type="ARBA" id="ARBA00022857"/>
    </source>
</evidence>
<feature type="domain" description="NAD-dependent epimerase/dehydratase" evidence="3">
    <location>
        <begin position="8"/>
        <end position="154"/>
    </location>
</feature>
<sequence length="235" mass="26877">MDYQEDVETLSKRTVDGALGVLKVCIASKTVKRVVFTASCTDLMYSGKEAEELDESYWSDVDLIYKLKPNMWSFCVSQVLAEKAVLEFGEQHELDVVPMILPFVIGPFICSKLPDPLKTWLLGVFEHGNYRRYPVVHVDDVVRAHIFMLEHQNPKGRYICSLSGTLSIKEIAEIIHAIYREYPIPTIDSIKNSKKEDIPSLSSKKLIDAGFEFKYVRPKEIFEEAIQCCKEKGYL</sequence>
<dbReference type="PANTHER" id="PTHR10366:SF617">
    <property type="entry name" value="DIHYDROFLAVONOL 4-REDUCTASE-LIKE PROTEIN"/>
    <property type="match status" value="1"/>
</dbReference>
<accession>A0AAN9EFJ3</accession>
<dbReference type="EMBL" id="JAYWIO010000006">
    <property type="protein sequence ID" value="KAK7256024.1"/>
    <property type="molecule type" value="Genomic_DNA"/>
</dbReference>
<keyword evidence="2" id="KW-0560">Oxidoreductase</keyword>
<dbReference type="InterPro" id="IPR001509">
    <property type="entry name" value="Epimerase_deHydtase"/>
</dbReference>
<dbReference type="AlphaFoldDB" id="A0AAN9EFJ3"/>
<evidence type="ECO:0000259" key="3">
    <source>
        <dbReference type="Pfam" id="PF01370"/>
    </source>
</evidence>
<reference evidence="4 5" key="1">
    <citation type="submission" date="2024-01" db="EMBL/GenBank/DDBJ databases">
        <title>The genomes of 5 underutilized Papilionoideae crops provide insights into root nodulation and disease resistanc.</title>
        <authorList>
            <person name="Yuan L."/>
        </authorList>
    </citation>
    <scope>NUCLEOTIDE SEQUENCE [LARGE SCALE GENOMIC DNA]</scope>
    <source>
        <strain evidence="4">ZHUSHIDOU_FW_LH</strain>
        <tissue evidence="4">Leaf</tissue>
    </source>
</reference>
<protein>
    <recommendedName>
        <fullName evidence="3">NAD-dependent epimerase/dehydratase domain-containing protein</fullName>
    </recommendedName>
</protein>
<dbReference type="Gene3D" id="3.40.50.720">
    <property type="entry name" value="NAD(P)-binding Rossmann-like Domain"/>
    <property type="match status" value="1"/>
</dbReference>
<evidence type="ECO:0000256" key="2">
    <source>
        <dbReference type="ARBA" id="ARBA00023002"/>
    </source>
</evidence>
<keyword evidence="5" id="KW-1185">Reference proteome</keyword>
<dbReference type="InterPro" id="IPR036291">
    <property type="entry name" value="NAD(P)-bd_dom_sf"/>
</dbReference>
<evidence type="ECO:0000313" key="4">
    <source>
        <dbReference type="EMBL" id="KAK7256024.1"/>
    </source>
</evidence>
<evidence type="ECO:0000313" key="5">
    <source>
        <dbReference type="Proteomes" id="UP001372338"/>
    </source>
</evidence>
<dbReference type="InterPro" id="IPR050425">
    <property type="entry name" value="NAD(P)_dehydrat-like"/>
</dbReference>
<proteinExistence type="predicted"/>
<dbReference type="PANTHER" id="PTHR10366">
    <property type="entry name" value="NAD DEPENDENT EPIMERASE/DEHYDRATASE"/>
    <property type="match status" value="1"/>
</dbReference>
<dbReference type="Proteomes" id="UP001372338">
    <property type="component" value="Unassembled WGS sequence"/>
</dbReference>
<keyword evidence="1" id="KW-0521">NADP</keyword>
<comment type="caution">
    <text evidence="4">The sequence shown here is derived from an EMBL/GenBank/DDBJ whole genome shotgun (WGS) entry which is preliminary data.</text>
</comment>
<dbReference type="SUPFAM" id="SSF51735">
    <property type="entry name" value="NAD(P)-binding Rossmann-fold domains"/>
    <property type="match status" value="1"/>
</dbReference>
<dbReference type="GO" id="GO:0016616">
    <property type="term" value="F:oxidoreductase activity, acting on the CH-OH group of donors, NAD or NADP as acceptor"/>
    <property type="evidence" value="ECO:0007669"/>
    <property type="project" value="TreeGrafter"/>
</dbReference>